<dbReference type="GO" id="GO:0005634">
    <property type="term" value="C:nucleus"/>
    <property type="evidence" value="ECO:0007669"/>
    <property type="project" value="UniProtKB-SubCell"/>
</dbReference>
<protein>
    <recommendedName>
        <fullName evidence="6">TF-B3 domain-containing protein</fullName>
    </recommendedName>
</protein>
<gene>
    <name evidence="7" type="ORF">GH714_005256</name>
</gene>
<dbReference type="Gene3D" id="3.80.10.10">
    <property type="entry name" value="Ribonuclease Inhibitor"/>
    <property type="match status" value="1"/>
</dbReference>
<comment type="caution">
    <text evidence="7">The sequence shown here is derived from an EMBL/GenBank/DDBJ whole genome shotgun (WGS) entry which is preliminary data.</text>
</comment>
<keyword evidence="4" id="KW-0804">Transcription</keyword>
<organism evidence="7 8">
    <name type="scientific">Hevea brasiliensis</name>
    <name type="common">Para rubber tree</name>
    <name type="synonym">Siphonia brasiliensis</name>
    <dbReference type="NCBI Taxonomy" id="3981"/>
    <lineage>
        <taxon>Eukaryota</taxon>
        <taxon>Viridiplantae</taxon>
        <taxon>Streptophyta</taxon>
        <taxon>Embryophyta</taxon>
        <taxon>Tracheophyta</taxon>
        <taxon>Spermatophyta</taxon>
        <taxon>Magnoliopsida</taxon>
        <taxon>eudicotyledons</taxon>
        <taxon>Gunneridae</taxon>
        <taxon>Pentapetalae</taxon>
        <taxon>rosids</taxon>
        <taxon>fabids</taxon>
        <taxon>Malpighiales</taxon>
        <taxon>Euphorbiaceae</taxon>
        <taxon>Crotonoideae</taxon>
        <taxon>Micrandreae</taxon>
        <taxon>Hevea</taxon>
    </lineage>
</organism>
<keyword evidence="2" id="KW-0805">Transcription regulation</keyword>
<accession>A0A6A6L107</accession>
<comment type="subcellular location">
    <subcellularLocation>
        <location evidence="1">Nucleus</location>
    </subcellularLocation>
</comment>
<sequence length="201" mass="22991">MKDFIDINDPNTVVLFFKLLKKTDLEHQLIVPTEVLTKYPVLGPNGQVSESIISVDKNEKRWEFRLAIRKNDNHPKPTIPPASWHPFVEEYGLRAGDAVLFYTRLDDAPDRIQVRGLRKAILFRGKEFGLKWKRNHVDGPLPAEFGNLESIQIIDMSFYNVNDNIVAELGQLQNIVSLILKTTTCREKSLINSPIVSILQI</sequence>
<dbReference type="InterPro" id="IPR032675">
    <property type="entry name" value="LRR_dom_sf"/>
</dbReference>
<keyword evidence="8" id="KW-1185">Reference proteome</keyword>
<dbReference type="AlphaFoldDB" id="A0A6A6L107"/>
<reference evidence="7 8" key="1">
    <citation type="journal article" date="2020" name="Mol. Plant">
        <title>The Chromosome-Based Rubber Tree Genome Provides New Insights into Spurge Genome Evolution and Rubber Biosynthesis.</title>
        <authorList>
            <person name="Liu J."/>
            <person name="Shi C."/>
            <person name="Shi C.C."/>
            <person name="Li W."/>
            <person name="Zhang Q.J."/>
            <person name="Zhang Y."/>
            <person name="Li K."/>
            <person name="Lu H.F."/>
            <person name="Shi C."/>
            <person name="Zhu S.T."/>
            <person name="Xiao Z.Y."/>
            <person name="Nan H."/>
            <person name="Yue Y."/>
            <person name="Zhu X.G."/>
            <person name="Wu Y."/>
            <person name="Hong X.N."/>
            <person name="Fan G.Y."/>
            <person name="Tong Y."/>
            <person name="Zhang D."/>
            <person name="Mao C.L."/>
            <person name="Liu Y.L."/>
            <person name="Hao S.J."/>
            <person name="Liu W.Q."/>
            <person name="Lv M.Q."/>
            <person name="Zhang H.B."/>
            <person name="Liu Y."/>
            <person name="Hu-Tang G.R."/>
            <person name="Wang J.P."/>
            <person name="Wang J.H."/>
            <person name="Sun Y.H."/>
            <person name="Ni S.B."/>
            <person name="Chen W.B."/>
            <person name="Zhang X.C."/>
            <person name="Jiao Y.N."/>
            <person name="Eichler E.E."/>
            <person name="Li G.H."/>
            <person name="Liu X."/>
            <person name="Gao L.Z."/>
        </authorList>
    </citation>
    <scope>NUCLEOTIDE SEQUENCE [LARGE SCALE GENOMIC DNA]</scope>
    <source>
        <strain evidence="8">cv. GT1</strain>
        <tissue evidence="7">Leaf</tissue>
    </source>
</reference>
<dbReference type="Proteomes" id="UP000467840">
    <property type="component" value="Chromosome 7"/>
</dbReference>
<keyword evidence="5" id="KW-0539">Nucleus</keyword>
<feature type="domain" description="TF-B3" evidence="6">
    <location>
        <begin position="14"/>
        <end position="120"/>
    </location>
</feature>
<evidence type="ECO:0000256" key="4">
    <source>
        <dbReference type="ARBA" id="ARBA00023163"/>
    </source>
</evidence>
<keyword evidence="3" id="KW-0238">DNA-binding</keyword>
<dbReference type="SUPFAM" id="SSF101936">
    <property type="entry name" value="DNA-binding pseudobarrel domain"/>
    <property type="match status" value="1"/>
</dbReference>
<proteinExistence type="predicted"/>
<evidence type="ECO:0000259" key="6">
    <source>
        <dbReference type="PROSITE" id="PS50863"/>
    </source>
</evidence>
<name>A0A6A6L107_HEVBR</name>
<dbReference type="Pfam" id="PF02362">
    <property type="entry name" value="B3"/>
    <property type="match status" value="1"/>
</dbReference>
<dbReference type="PROSITE" id="PS50863">
    <property type="entry name" value="B3"/>
    <property type="match status" value="1"/>
</dbReference>
<evidence type="ECO:0000313" key="8">
    <source>
        <dbReference type="Proteomes" id="UP000467840"/>
    </source>
</evidence>
<evidence type="ECO:0000256" key="3">
    <source>
        <dbReference type="ARBA" id="ARBA00023125"/>
    </source>
</evidence>
<dbReference type="SMART" id="SM01019">
    <property type="entry name" value="B3"/>
    <property type="match status" value="1"/>
</dbReference>
<dbReference type="InterPro" id="IPR003340">
    <property type="entry name" value="B3_DNA-bd"/>
</dbReference>
<evidence type="ECO:0000256" key="5">
    <source>
        <dbReference type="ARBA" id="ARBA00023242"/>
    </source>
</evidence>
<dbReference type="InterPro" id="IPR015300">
    <property type="entry name" value="DNA-bd_pseudobarrel_sf"/>
</dbReference>
<dbReference type="GO" id="GO:0003677">
    <property type="term" value="F:DNA binding"/>
    <property type="evidence" value="ECO:0007669"/>
    <property type="project" value="UniProtKB-KW"/>
</dbReference>
<dbReference type="Gene3D" id="2.40.330.10">
    <property type="entry name" value="DNA-binding pseudobarrel domain"/>
    <property type="match status" value="1"/>
</dbReference>
<evidence type="ECO:0000256" key="1">
    <source>
        <dbReference type="ARBA" id="ARBA00004123"/>
    </source>
</evidence>
<evidence type="ECO:0000256" key="2">
    <source>
        <dbReference type="ARBA" id="ARBA00023015"/>
    </source>
</evidence>
<evidence type="ECO:0000313" key="7">
    <source>
        <dbReference type="EMBL" id="KAF2293863.1"/>
    </source>
</evidence>
<dbReference type="CDD" id="cd10017">
    <property type="entry name" value="B3_DNA"/>
    <property type="match status" value="1"/>
</dbReference>
<dbReference type="EMBL" id="JAAGAX010000013">
    <property type="protein sequence ID" value="KAF2293863.1"/>
    <property type="molecule type" value="Genomic_DNA"/>
</dbReference>